<keyword evidence="2" id="KW-1185">Reference proteome</keyword>
<dbReference type="Proteomes" id="UP000281553">
    <property type="component" value="Unassembled WGS sequence"/>
</dbReference>
<evidence type="ECO:0000313" key="2">
    <source>
        <dbReference type="Proteomes" id="UP000281553"/>
    </source>
</evidence>
<protein>
    <submittedName>
        <fullName evidence="1">Uncharacterized protein</fullName>
    </submittedName>
</protein>
<dbReference type="AlphaFoldDB" id="A0A3P7NCJ4"/>
<dbReference type="EMBL" id="UYRU01098073">
    <property type="protein sequence ID" value="VDN40245.1"/>
    <property type="molecule type" value="Genomic_DNA"/>
</dbReference>
<name>A0A3P7NCJ4_DIBLA</name>
<evidence type="ECO:0000313" key="1">
    <source>
        <dbReference type="EMBL" id="VDN40245.1"/>
    </source>
</evidence>
<gene>
    <name evidence="1" type="ORF">DILT_LOCUS18184</name>
</gene>
<reference evidence="1 2" key="1">
    <citation type="submission" date="2018-11" db="EMBL/GenBank/DDBJ databases">
        <authorList>
            <consortium name="Pathogen Informatics"/>
        </authorList>
    </citation>
    <scope>NUCLEOTIDE SEQUENCE [LARGE SCALE GENOMIC DNA]</scope>
</reference>
<sequence>MEFMAKTAEAVNEDAGGQFSPSRWLARRDHPLGQMTGLVDAISKCLAFLPLERTEVRFTPFLCALNVCVGTLIRRLLEVINLFGATLASTATIEETCLCYPRSVDDELQLRSTVLSKD</sequence>
<accession>A0A3P7NCJ4</accession>
<proteinExistence type="predicted"/>
<dbReference type="OrthoDB" id="6259343at2759"/>
<organism evidence="1 2">
    <name type="scientific">Dibothriocephalus latus</name>
    <name type="common">Fish tapeworm</name>
    <name type="synonym">Diphyllobothrium latum</name>
    <dbReference type="NCBI Taxonomy" id="60516"/>
    <lineage>
        <taxon>Eukaryota</taxon>
        <taxon>Metazoa</taxon>
        <taxon>Spiralia</taxon>
        <taxon>Lophotrochozoa</taxon>
        <taxon>Platyhelminthes</taxon>
        <taxon>Cestoda</taxon>
        <taxon>Eucestoda</taxon>
        <taxon>Diphyllobothriidea</taxon>
        <taxon>Diphyllobothriidae</taxon>
        <taxon>Dibothriocephalus</taxon>
    </lineage>
</organism>